<dbReference type="PROSITE" id="PS00166">
    <property type="entry name" value="ENOYL_COA_HYDRATASE"/>
    <property type="match status" value="1"/>
</dbReference>
<dbReference type="PANTHER" id="PTHR43459">
    <property type="entry name" value="ENOYL-COA HYDRATASE"/>
    <property type="match status" value="1"/>
</dbReference>
<dbReference type="CDD" id="cd06558">
    <property type="entry name" value="crotonase-like"/>
    <property type="match status" value="1"/>
</dbReference>
<dbReference type="InterPro" id="IPR018376">
    <property type="entry name" value="Enoyl-CoA_hyd/isom_CS"/>
</dbReference>
<dbReference type="SUPFAM" id="SSF52096">
    <property type="entry name" value="ClpP/crotonase"/>
    <property type="match status" value="1"/>
</dbReference>
<reference evidence="1" key="1">
    <citation type="submission" date="2018-05" db="EMBL/GenBank/DDBJ databases">
        <authorList>
            <person name="Lanie J.A."/>
            <person name="Ng W.-L."/>
            <person name="Kazmierczak K.M."/>
            <person name="Andrzejewski T.M."/>
            <person name="Davidsen T.M."/>
            <person name="Wayne K.J."/>
            <person name="Tettelin H."/>
            <person name="Glass J.I."/>
            <person name="Rusch D."/>
            <person name="Podicherti R."/>
            <person name="Tsui H.-C.T."/>
            <person name="Winkler M.E."/>
        </authorList>
    </citation>
    <scope>NUCLEOTIDE SEQUENCE</scope>
</reference>
<evidence type="ECO:0000313" key="1">
    <source>
        <dbReference type="EMBL" id="SUZ89351.1"/>
    </source>
</evidence>
<dbReference type="AlphaFoldDB" id="A0A381RCQ2"/>
<evidence type="ECO:0008006" key="2">
    <source>
        <dbReference type="Google" id="ProtNLM"/>
    </source>
</evidence>
<dbReference type="PANTHER" id="PTHR43459:SF1">
    <property type="entry name" value="EG:BACN32G11.4 PROTEIN"/>
    <property type="match status" value="1"/>
</dbReference>
<dbReference type="Pfam" id="PF00378">
    <property type="entry name" value="ECH_1"/>
    <property type="match status" value="1"/>
</dbReference>
<sequence>MTKIETGTEVMLGRREGRVAVLTFNRPEARNALHPDTYAALEHLLPTLAEDADVGAVMLTGAGGAFCAGGDVKGMNARNSGKAASPTSLESAVDNLRARQRSVSAALHNFPKVTVAAIDGAAAGAGLSIALACDLRVGSPRAIFTTAFAKVGFSGDFGGSWFLTQLVGAAKARELYLTADRFNAEQALSLQVVNEILDDADFESAAVAYTTRFAEGPLVAQRYIKENLNRALTADLLTCLDGEAVAMSRCRSTDDHKEAVAAFVEKRTPTFNGR</sequence>
<gene>
    <name evidence="1" type="ORF">METZ01_LOCUS42205</name>
</gene>
<dbReference type="InterPro" id="IPR014748">
    <property type="entry name" value="Enoyl-CoA_hydra_C"/>
</dbReference>
<dbReference type="GO" id="GO:0003824">
    <property type="term" value="F:catalytic activity"/>
    <property type="evidence" value="ECO:0007669"/>
    <property type="project" value="InterPro"/>
</dbReference>
<proteinExistence type="predicted"/>
<dbReference type="InterPro" id="IPR001753">
    <property type="entry name" value="Enoyl-CoA_hydra/iso"/>
</dbReference>
<dbReference type="EMBL" id="UINC01001816">
    <property type="protein sequence ID" value="SUZ89351.1"/>
    <property type="molecule type" value="Genomic_DNA"/>
</dbReference>
<organism evidence="1">
    <name type="scientific">marine metagenome</name>
    <dbReference type="NCBI Taxonomy" id="408172"/>
    <lineage>
        <taxon>unclassified sequences</taxon>
        <taxon>metagenomes</taxon>
        <taxon>ecological metagenomes</taxon>
    </lineage>
</organism>
<protein>
    <recommendedName>
        <fullName evidence="2">Enoyl-CoA hydratase</fullName>
    </recommendedName>
</protein>
<dbReference type="InterPro" id="IPR029045">
    <property type="entry name" value="ClpP/crotonase-like_dom_sf"/>
</dbReference>
<dbReference type="Gene3D" id="3.90.226.10">
    <property type="entry name" value="2-enoyl-CoA Hydratase, Chain A, domain 1"/>
    <property type="match status" value="1"/>
</dbReference>
<name>A0A381RCQ2_9ZZZZ</name>
<accession>A0A381RCQ2</accession>
<dbReference type="Gene3D" id="1.10.12.10">
    <property type="entry name" value="Lyase 2-enoyl-coa Hydratase, Chain A, domain 2"/>
    <property type="match status" value="1"/>
</dbReference>